<keyword evidence="6 8" id="KW-0067">ATP-binding</keyword>
<evidence type="ECO:0000256" key="5">
    <source>
        <dbReference type="ARBA" id="ARBA00022777"/>
    </source>
</evidence>
<dbReference type="NCBIfam" id="TIGR00152">
    <property type="entry name" value="dephospho-CoA kinase"/>
    <property type="match status" value="1"/>
</dbReference>
<dbReference type="Gene3D" id="3.40.50.300">
    <property type="entry name" value="P-loop containing nucleotide triphosphate hydrolases"/>
    <property type="match status" value="1"/>
</dbReference>
<keyword evidence="2 8" id="KW-0963">Cytoplasm</keyword>
<evidence type="ECO:0000256" key="8">
    <source>
        <dbReference type="HAMAP-Rule" id="MF_00376"/>
    </source>
</evidence>
<evidence type="ECO:0000256" key="6">
    <source>
        <dbReference type="ARBA" id="ARBA00022840"/>
    </source>
</evidence>
<keyword evidence="5 8" id="KW-0418">Kinase</keyword>
<dbReference type="EC" id="2.7.1.24" evidence="8 9"/>
<dbReference type="PROSITE" id="PS51219">
    <property type="entry name" value="DPCK"/>
    <property type="match status" value="1"/>
</dbReference>
<evidence type="ECO:0000256" key="1">
    <source>
        <dbReference type="ARBA" id="ARBA00009018"/>
    </source>
</evidence>
<dbReference type="InterPro" id="IPR001977">
    <property type="entry name" value="Depp_CoAkinase"/>
</dbReference>
<comment type="function">
    <text evidence="8">Catalyzes the phosphorylation of the 3'-hydroxyl group of dephosphocoenzyme A to form coenzyme A.</text>
</comment>
<evidence type="ECO:0000256" key="4">
    <source>
        <dbReference type="ARBA" id="ARBA00022741"/>
    </source>
</evidence>
<dbReference type="PANTHER" id="PTHR10695">
    <property type="entry name" value="DEPHOSPHO-COA KINASE-RELATED"/>
    <property type="match status" value="1"/>
</dbReference>
<feature type="binding site" evidence="8">
    <location>
        <begin position="11"/>
        <end position="16"/>
    </location>
    <ligand>
        <name>ATP</name>
        <dbReference type="ChEBI" id="CHEBI:30616"/>
    </ligand>
</feature>
<gene>
    <name evidence="8" type="primary">coaE</name>
    <name evidence="10" type="ORF">CSTERTH_04575</name>
</gene>
<dbReference type="SUPFAM" id="SSF52540">
    <property type="entry name" value="P-loop containing nucleoside triphosphate hydrolases"/>
    <property type="match status" value="1"/>
</dbReference>
<dbReference type="FunFam" id="3.40.50.300:FF:000991">
    <property type="entry name" value="Dephospho-CoA kinase"/>
    <property type="match status" value="1"/>
</dbReference>
<dbReference type="Pfam" id="PF01121">
    <property type="entry name" value="CoaE"/>
    <property type="match status" value="1"/>
</dbReference>
<proteinExistence type="inferred from homology"/>
<evidence type="ECO:0000313" key="10">
    <source>
        <dbReference type="EMBL" id="ANW98365.1"/>
    </source>
</evidence>
<keyword evidence="4 8" id="KW-0547">Nucleotide-binding</keyword>
<dbReference type="GO" id="GO:0005737">
    <property type="term" value="C:cytoplasm"/>
    <property type="evidence" value="ECO:0007669"/>
    <property type="project" value="UniProtKB-SubCell"/>
</dbReference>
<keyword evidence="7 8" id="KW-0173">Coenzyme A biosynthesis</keyword>
<dbReference type="EMBL" id="CP014672">
    <property type="protein sequence ID" value="ANW98365.1"/>
    <property type="molecule type" value="Genomic_DNA"/>
</dbReference>
<comment type="catalytic activity">
    <reaction evidence="8">
        <text>3'-dephospho-CoA + ATP = ADP + CoA + H(+)</text>
        <dbReference type="Rhea" id="RHEA:18245"/>
        <dbReference type="ChEBI" id="CHEBI:15378"/>
        <dbReference type="ChEBI" id="CHEBI:30616"/>
        <dbReference type="ChEBI" id="CHEBI:57287"/>
        <dbReference type="ChEBI" id="CHEBI:57328"/>
        <dbReference type="ChEBI" id="CHEBI:456216"/>
        <dbReference type="EC" id="2.7.1.24"/>
    </reaction>
</comment>
<dbReference type="PANTHER" id="PTHR10695:SF46">
    <property type="entry name" value="BIFUNCTIONAL COENZYME A SYNTHASE-RELATED"/>
    <property type="match status" value="1"/>
</dbReference>
<dbReference type="HAMAP" id="MF_00376">
    <property type="entry name" value="Dephospho_CoA_kinase"/>
    <property type="match status" value="1"/>
</dbReference>
<keyword evidence="3 8" id="KW-0808">Transferase</keyword>
<dbReference type="OrthoDB" id="9812943at2"/>
<evidence type="ECO:0000256" key="2">
    <source>
        <dbReference type="ARBA" id="ARBA00022490"/>
    </source>
</evidence>
<dbReference type="InterPro" id="IPR027417">
    <property type="entry name" value="P-loop_NTPase"/>
</dbReference>
<comment type="similarity">
    <text evidence="1 8">Belongs to the CoaE family.</text>
</comment>
<evidence type="ECO:0000313" key="11">
    <source>
        <dbReference type="Proteomes" id="UP000092971"/>
    </source>
</evidence>
<name>A0A1B1YC79_THEST</name>
<accession>A0A1B1YC79</accession>
<organism evidence="10 11">
    <name type="scientific">Thermoclostridium stercorarium subsp. thermolacticum DSM 2910</name>
    <dbReference type="NCBI Taxonomy" id="1121336"/>
    <lineage>
        <taxon>Bacteria</taxon>
        <taxon>Bacillati</taxon>
        <taxon>Bacillota</taxon>
        <taxon>Clostridia</taxon>
        <taxon>Eubacteriales</taxon>
        <taxon>Oscillospiraceae</taxon>
        <taxon>Thermoclostridium</taxon>
    </lineage>
</organism>
<dbReference type="UniPathway" id="UPA00241">
    <property type="reaction ID" value="UER00356"/>
</dbReference>
<reference evidence="10 11" key="1">
    <citation type="submission" date="2016-02" db="EMBL/GenBank/DDBJ databases">
        <title>Comparison of Clostridium stercorarium subspecies using comparative genomics and transcriptomics.</title>
        <authorList>
            <person name="Schellenberg J."/>
            <person name="Thallinger G."/>
            <person name="Levin D.B."/>
            <person name="Zhang X."/>
            <person name="Alvare G."/>
            <person name="Fristensky B."/>
            <person name="Sparling R."/>
        </authorList>
    </citation>
    <scope>NUCLEOTIDE SEQUENCE [LARGE SCALE GENOMIC DNA]</scope>
    <source>
        <strain evidence="10 11">DSM 2910</strain>
    </source>
</reference>
<comment type="pathway">
    <text evidence="8">Cofactor biosynthesis; coenzyme A biosynthesis; CoA from (R)-pantothenate: step 5/5.</text>
</comment>
<protein>
    <recommendedName>
        <fullName evidence="8 9">Dephospho-CoA kinase</fullName>
        <ecNumber evidence="8 9">2.7.1.24</ecNumber>
    </recommendedName>
    <alternativeName>
        <fullName evidence="8">Dephosphocoenzyme A kinase</fullName>
    </alternativeName>
</protein>
<evidence type="ECO:0000256" key="7">
    <source>
        <dbReference type="ARBA" id="ARBA00022993"/>
    </source>
</evidence>
<evidence type="ECO:0000256" key="9">
    <source>
        <dbReference type="NCBIfam" id="TIGR00152"/>
    </source>
</evidence>
<dbReference type="GO" id="GO:0015937">
    <property type="term" value="P:coenzyme A biosynthetic process"/>
    <property type="evidence" value="ECO:0007669"/>
    <property type="project" value="UniProtKB-UniRule"/>
</dbReference>
<dbReference type="Proteomes" id="UP000092971">
    <property type="component" value="Chromosome"/>
</dbReference>
<dbReference type="GO" id="GO:0004140">
    <property type="term" value="F:dephospho-CoA kinase activity"/>
    <property type="evidence" value="ECO:0007669"/>
    <property type="project" value="UniProtKB-UniRule"/>
</dbReference>
<sequence length="199" mass="22318">MLTIGLTGGIGSGKSTVARILQKYGAEIIFADDVAKQITEPGMPAYDKIIEHFGADIVGEDKKINRKKLADIVFSNKDELLRLNEITHSIVAEVIIKLVDEYRDSGRELVVVEAIVPIEHGFLDVVDTVWVVLAEESVRIDRVMKRSGLTYEEAKKRIQSQMPDEMYISIADKIIYNDGTLKELEEKVWGLLSDEKNSP</sequence>
<dbReference type="GO" id="GO:0005524">
    <property type="term" value="F:ATP binding"/>
    <property type="evidence" value="ECO:0007669"/>
    <property type="project" value="UniProtKB-UniRule"/>
</dbReference>
<dbReference type="RefSeq" id="WP_015358654.1">
    <property type="nucleotide sequence ID" value="NZ_CP014672.1"/>
</dbReference>
<dbReference type="AlphaFoldDB" id="A0A1B1YC79"/>
<dbReference type="CDD" id="cd02022">
    <property type="entry name" value="DPCK"/>
    <property type="match status" value="1"/>
</dbReference>
<evidence type="ECO:0000256" key="3">
    <source>
        <dbReference type="ARBA" id="ARBA00022679"/>
    </source>
</evidence>
<comment type="subcellular location">
    <subcellularLocation>
        <location evidence="8">Cytoplasm</location>
    </subcellularLocation>
</comment>